<sequence length="53" mass="5823">MSILSLTRRIPLSLDISSCFSLSRGFCSTISTFFLPSTLLCTFRAKLSVGFSL</sequence>
<organism evidence="1 2">
    <name type="scientific">Cynoglossus semilaevis</name>
    <name type="common">Tongue sole</name>
    <dbReference type="NCBI Taxonomy" id="244447"/>
    <lineage>
        <taxon>Eukaryota</taxon>
        <taxon>Metazoa</taxon>
        <taxon>Chordata</taxon>
        <taxon>Craniata</taxon>
        <taxon>Vertebrata</taxon>
        <taxon>Euteleostomi</taxon>
        <taxon>Actinopterygii</taxon>
        <taxon>Neopterygii</taxon>
        <taxon>Teleostei</taxon>
        <taxon>Neoteleostei</taxon>
        <taxon>Acanthomorphata</taxon>
        <taxon>Carangaria</taxon>
        <taxon>Pleuronectiformes</taxon>
        <taxon>Pleuronectoidei</taxon>
        <taxon>Cynoglossidae</taxon>
        <taxon>Cynoglossinae</taxon>
        <taxon>Cynoglossus</taxon>
    </lineage>
</organism>
<evidence type="ECO:0000313" key="2">
    <source>
        <dbReference type="Proteomes" id="UP000265120"/>
    </source>
</evidence>
<reference evidence="1 2" key="1">
    <citation type="journal article" date="2014" name="Nat. Genet.">
        <title>Whole-genome sequence of a flatfish provides insights into ZW sex chromosome evolution and adaptation to a benthic lifestyle.</title>
        <authorList>
            <person name="Chen S."/>
            <person name="Zhang G."/>
            <person name="Shao C."/>
            <person name="Huang Q."/>
            <person name="Liu G."/>
            <person name="Zhang P."/>
            <person name="Song W."/>
            <person name="An N."/>
            <person name="Chalopin D."/>
            <person name="Volff J.N."/>
            <person name="Hong Y."/>
            <person name="Li Q."/>
            <person name="Sha Z."/>
            <person name="Zhou H."/>
            <person name="Xie M."/>
            <person name="Yu Q."/>
            <person name="Liu Y."/>
            <person name="Xiang H."/>
            <person name="Wang N."/>
            <person name="Wu K."/>
            <person name="Yang C."/>
            <person name="Zhou Q."/>
            <person name="Liao X."/>
            <person name="Yang L."/>
            <person name="Hu Q."/>
            <person name="Zhang J."/>
            <person name="Meng L."/>
            <person name="Jin L."/>
            <person name="Tian Y."/>
            <person name="Lian J."/>
            <person name="Yang J."/>
            <person name="Miao G."/>
            <person name="Liu S."/>
            <person name="Liang Z."/>
            <person name="Yan F."/>
            <person name="Li Y."/>
            <person name="Sun B."/>
            <person name="Zhang H."/>
            <person name="Zhang J."/>
            <person name="Zhu Y."/>
            <person name="Du M."/>
            <person name="Zhao Y."/>
            <person name="Schartl M."/>
            <person name="Tang Q."/>
            <person name="Wang J."/>
        </authorList>
    </citation>
    <scope>NUCLEOTIDE SEQUENCE</scope>
</reference>
<keyword evidence="2" id="KW-1185">Reference proteome</keyword>
<protein>
    <submittedName>
        <fullName evidence="1">Uncharacterized protein</fullName>
    </submittedName>
</protein>
<dbReference type="AlphaFoldDB" id="A0A3P8V2M8"/>
<reference evidence="1" key="2">
    <citation type="submission" date="2025-08" db="UniProtKB">
        <authorList>
            <consortium name="Ensembl"/>
        </authorList>
    </citation>
    <scope>IDENTIFICATION</scope>
</reference>
<dbReference type="Ensembl" id="ENSCSET00000009767.1">
    <property type="protein sequence ID" value="ENSCSEP00000009653.1"/>
    <property type="gene ID" value="ENSCSEG00000006198.1"/>
</dbReference>
<name>A0A3P8V2M8_CYNSE</name>
<reference evidence="1" key="3">
    <citation type="submission" date="2025-09" db="UniProtKB">
        <authorList>
            <consortium name="Ensembl"/>
        </authorList>
    </citation>
    <scope>IDENTIFICATION</scope>
</reference>
<evidence type="ECO:0000313" key="1">
    <source>
        <dbReference type="Ensembl" id="ENSCSEP00000009653.1"/>
    </source>
</evidence>
<dbReference type="InParanoid" id="A0A3P8V2M8"/>
<accession>A0A3P8V2M8</accession>
<dbReference type="Proteomes" id="UP000265120">
    <property type="component" value="Chromosome 15"/>
</dbReference>
<proteinExistence type="predicted"/>